<gene>
    <name evidence="2" type="ORF">JETT_2719</name>
</gene>
<dbReference type="PANTHER" id="PTHR36394">
    <property type="entry name" value="OS01G0277700 PROTEIN"/>
    <property type="match status" value="1"/>
</dbReference>
<evidence type="ECO:0000256" key="1">
    <source>
        <dbReference type="SAM" id="Phobius"/>
    </source>
</evidence>
<evidence type="ECO:0000313" key="3">
    <source>
        <dbReference type="Proteomes" id="UP000319783"/>
    </source>
</evidence>
<sequence>MQHTTVSLIAATFFIALTHAIMPTHWMPFALIGKGQKWSLTKTIFVTAAAGLGHSLITSILGSVIALLGFHMTKYIETIAEPLSGFILIAIGITFILIGRLRTSPHNHDHSAFSDKSIIISLFLMLSCSPCVALLPIFLAASTLSWAMLLVLSIVLSVTTISGMLGLTVLAYKGAKKLHICSIERYEKEIIGGILTLIGILFLVIH</sequence>
<feature type="transmembrane region" description="Helical" evidence="1">
    <location>
        <begin position="190"/>
        <end position="205"/>
    </location>
</feature>
<feature type="transmembrane region" description="Helical" evidence="1">
    <location>
        <begin position="82"/>
        <end position="98"/>
    </location>
</feature>
<name>A0A533QEB5_9BACT</name>
<dbReference type="AlphaFoldDB" id="A0A533QEB5"/>
<dbReference type="EMBL" id="SULG01000066">
    <property type="protein sequence ID" value="TLD41031.1"/>
    <property type="molecule type" value="Genomic_DNA"/>
</dbReference>
<reference evidence="2 3" key="1">
    <citation type="submission" date="2019-04" db="EMBL/GenBank/DDBJ databases">
        <title>Genome of a novel bacterium Candidatus Jettenia ecosi reconstructed from metagenome of an anammox bioreactor.</title>
        <authorList>
            <person name="Mardanov A.V."/>
            <person name="Beletsky A.V."/>
            <person name="Ravin N.V."/>
            <person name="Botchkova E.A."/>
            <person name="Litti Y.V."/>
            <person name="Nozhevnikova A.N."/>
        </authorList>
    </citation>
    <scope>NUCLEOTIDE SEQUENCE [LARGE SCALE GENOMIC DNA]</scope>
    <source>
        <strain evidence="2">J2</strain>
    </source>
</reference>
<evidence type="ECO:0000313" key="2">
    <source>
        <dbReference type="EMBL" id="TLD41031.1"/>
    </source>
</evidence>
<protein>
    <recommendedName>
        <fullName evidence="4">Urease accessory protein UreH-like transmembrane domain-containing protein</fullName>
    </recommendedName>
</protein>
<evidence type="ECO:0008006" key="4">
    <source>
        <dbReference type="Google" id="ProtNLM"/>
    </source>
</evidence>
<organism evidence="2 3">
    <name type="scientific">Candidatus Jettenia ecosi</name>
    <dbReference type="NCBI Taxonomy" id="2494326"/>
    <lineage>
        <taxon>Bacteria</taxon>
        <taxon>Pseudomonadati</taxon>
        <taxon>Planctomycetota</taxon>
        <taxon>Candidatus Brocadiia</taxon>
        <taxon>Candidatus Brocadiales</taxon>
        <taxon>Candidatus Brocadiaceae</taxon>
        <taxon>Candidatus Jettenia</taxon>
    </lineage>
</organism>
<feature type="transmembrane region" description="Helical" evidence="1">
    <location>
        <begin position="118"/>
        <end position="139"/>
    </location>
</feature>
<accession>A0A533QEB5</accession>
<dbReference type="Proteomes" id="UP000319783">
    <property type="component" value="Unassembled WGS sequence"/>
</dbReference>
<keyword evidence="1" id="KW-0472">Membrane</keyword>
<keyword evidence="1" id="KW-1133">Transmembrane helix</keyword>
<proteinExistence type="predicted"/>
<comment type="caution">
    <text evidence="2">The sequence shown here is derived from an EMBL/GenBank/DDBJ whole genome shotgun (WGS) entry which is preliminary data.</text>
</comment>
<feature type="transmembrane region" description="Helical" evidence="1">
    <location>
        <begin position="44"/>
        <end position="70"/>
    </location>
</feature>
<dbReference type="PANTHER" id="PTHR36394:SF1">
    <property type="entry name" value="OS01G0277700 PROTEIN"/>
    <property type="match status" value="1"/>
</dbReference>
<keyword evidence="1" id="KW-0812">Transmembrane</keyword>
<feature type="transmembrane region" description="Helical" evidence="1">
    <location>
        <begin position="146"/>
        <end position="170"/>
    </location>
</feature>